<protein>
    <recommendedName>
        <fullName evidence="4">Urease accessory protein UreD</fullName>
    </recommendedName>
</protein>
<feature type="region of interest" description="Disordered" evidence="1">
    <location>
        <begin position="1"/>
        <end position="281"/>
    </location>
</feature>
<feature type="compositionally biased region" description="Basic and acidic residues" evidence="1">
    <location>
        <begin position="217"/>
        <end position="227"/>
    </location>
</feature>
<feature type="compositionally biased region" description="Basic residues" evidence="1">
    <location>
        <begin position="228"/>
        <end position="241"/>
    </location>
</feature>
<proteinExistence type="predicted"/>
<evidence type="ECO:0008006" key="4">
    <source>
        <dbReference type="Google" id="ProtNLM"/>
    </source>
</evidence>
<gene>
    <name evidence="2" type="ORF">PSALAMII_LOCUS4621</name>
</gene>
<feature type="compositionally biased region" description="Acidic residues" evidence="1">
    <location>
        <begin position="200"/>
        <end position="213"/>
    </location>
</feature>
<feature type="compositionally biased region" description="Basic and acidic residues" evidence="1">
    <location>
        <begin position="107"/>
        <end position="117"/>
    </location>
</feature>
<dbReference type="EMBL" id="CAJVPD010000222">
    <property type="protein sequence ID" value="CAG8370723.1"/>
    <property type="molecule type" value="Genomic_DNA"/>
</dbReference>
<feature type="compositionally biased region" description="Basic and acidic residues" evidence="1">
    <location>
        <begin position="189"/>
        <end position="199"/>
    </location>
</feature>
<dbReference type="PANTHER" id="PTHR40644:SF1">
    <property type="entry name" value="UPF0653 PROTEIN C607.02C"/>
    <property type="match status" value="1"/>
</dbReference>
<dbReference type="Proteomes" id="UP001152592">
    <property type="component" value="Unassembled WGS sequence"/>
</dbReference>
<accession>A0A9W4J2V2</accession>
<evidence type="ECO:0000256" key="1">
    <source>
        <dbReference type="SAM" id="MobiDB-lite"/>
    </source>
</evidence>
<sequence>MPHKHKRRGEADKSQFNLPPEEIAKALPVRDPSKPKQNNGKKGKGKNQQAQAQNQSANKAPNHRRKGVSEDDTPKAFLRLMQFQTTGKRAPSGLETGESTKKRKRAEKTAESNKKPATENVSASTSAKAEKQGLKIMPGERLAEFAARVDREMPLSQMTKTTKSGEAKANEQRKRTKHEKHLRRLQSGWREEDAKIKEREEEEREEREAEMEVELQQWKDWEIEAGGKAKKRALAAKKKKNKDGGGGDSGDDDPDPWAKLKKRDQERKKNPFEVAPAPPSLIKPREIFKVRGGAKVDVANVPSAVGSLRRREELAGERRSIVEEYRKLMAEKRQ</sequence>
<feature type="compositionally biased region" description="Low complexity" evidence="1">
    <location>
        <begin position="46"/>
        <end position="60"/>
    </location>
</feature>
<feature type="compositionally biased region" description="Basic residues" evidence="1">
    <location>
        <begin position="174"/>
        <end position="184"/>
    </location>
</feature>
<feature type="compositionally biased region" description="Basic and acidic residues" evidence="1">
    <location>
        <begin position="141"/>
        <end position="153"/>
    </location>
</feature>
<dbReference type="AlphaFoldDB" id="A0A9W4J2V2"/>
<evidence type="ECO:0000313" key="2">
    <source>
        <dbReference type="EMBL" id="CAG8370723.1"/>
    </source>
</evidence>
<feature type="compositionally biased region" description="Basic and acidic residues" evidence="1">
    <location>
        <begin position="163"/>
        <end position="173"/>
    </location>
</feature>
<organism evidence="2 3">
    <name type="scientific">Penicillium salamii</name>
    <dbReference type="NCBI Taxonomy" id="1612424"/>
    <lineage>
        <taxon>Eukaryota</taxon>
        <taxon>Fungi</taxon>
        <taxon>Dikarya</taxon>
        <taxon>Ascomycota</taxon>
        <taxon>Pezizomycotina</taxon>
        <taxon>Eurotiomycetes</taxon>
        <taxon>Eurotiomycetidae</taxon>
        <taxon>Eurotiales</taxon>
        <taxon>Aspergillaceae</taxon>
        <taxon>Penicillium</taxon>
    </lineage>
</organism>
<dbReference type="PANTHER" id="PTHR40644">
    <property type="entry name" value="UPF0653 PROTEIN C607.02C"/>
    <property type="match status" value="1"/>
</dbReference>
<name>A0A9W4J2V2_9EURO</name>
<dbReference type="OrthoDB" id="9975114at2759"/>
<reference evidence="2" key="1">
    <citation type="submission" date="2021-07" db="EMBL/GenBank/DDBJ databases">
        <authorList>
            <person name="Branca A.L. A."/>
        </authorList>
    </citation>
    <scope>NUCLEOTIDE SEQUENCE</scope>
</reference>
<evidence type="ECO:0000313" key="3">
    <source>
        <dbReference type="Proteomes" id="UP001152592"/>
    </source>
</evidence>
<comment type="caution">
    <text evidence="2">The sequence shown here is derived from an EMBL/GenBank/DDBJ whole genome shotgun (WGS) entry which is preliminary data.</text>
</comment>